<dbReference type="EMBL" id="FNQS01000011">
    <property type="protein sequence ID" value="SEA91516.1"/>
    <property type="molecule type" value="Genomic_DNA"/>
</dbReference>
<dbReference type="PROSITE" id="PS01304">
    <property type="entry name" value="UBIH"/>
    <property type="match status" value="1"/>
</dbReference>
<comment type="pathway">
    <text evidence="3">Cofactor biosynthesis; ubiquinone biosynthesis.</text>
</comment>
<evidence type="ECO:0000256" key="8">
    <source>
        <dbReference type="ARBA" id="ARBA00022827"/>
    </source>
</evidence>
<evidence type="ECO:0000313" key="12">
    <source>
        <dbReference type="EMBL" id="SEA91516.1"/>
    </source>
</evidence>
<keyword evidence="9" id="KW-0560">Oxidoreductase</keyword>
<dbReference type="GO" id="GO:0006744">
    <property type="term" value="P:ubiquinone biosynthetic process"/>
    <property type="evidence" value="ECO:0007669"/>
    <property type="project" value="UniProtKB-UniPathway"/>
</dbReference>
<comment type="subcellular location">
    <subcellularLocation>
        <location evidence="2">Cytoplasm</location>
    </subcellularLocation>
</comment>
<evidence type="ECO:0000256" key="7">
    <source>
        <dbReference type="ARBA" id="ARBA00022688"/>
    </source>
</evidence>
<dbReference type="GO" id="GO:0071949">
    <property type="term" value="F:FAD binding"/>
    <property type="evidence" value="ECO:0007669"/>
    <property type="project" value="InterPro"/>
</dbReference>
<dbReference type="Pfam" id="PF01494">
    <property type="entry name" value="FAD_binding_3"/>
    <property type="match status" value="1"/>
</dbReference>
<evidence type="ECO:0000256" key="5">
    <source>
        <dbReference type="ARBA" id="ARBA00022490"/>
    </source>
</evidence>
<organism evidence="12 13">
    <name type="scientific">Lonsdalea quercina</name>
    <dbReference type="NCBI Taxonomy" id="71657"/>
    <lineage>
        <taxon>Bacteria</taxon>
        <taxon>Pseudomonadati</taxon>
        <taxon>Pseudomonadota</taxon>
        <taxon>Gammaproteobacteria</taxon>
        <taxon>Enterobacterales</taxon>
        <taxon>Pectobacteriaceae</taxon>
        <taxon>Lonsdalea</taxon>
    </lineage>
</organism>
<dbReference type="PRINTS" id="PR00420">
    <property type="entry name" value="RNGMNOXGNASE"/>
</dbReference>
<sequence length="403" mass="44422">MQSFDVVIAGGGMVGLALACGLQGSGLSIAVLEKQPVNAPSSLRGLAPRVSAINAASEQLLRRIGVWQTIAAQRISPYNAMSVWDRDSFGSISFNGEETGFSHLGHIIENDVIQQSLWQHAERARDITLIAPAALKQVAWGENEAFITLEDGNMLTARLVVGADGAHSWLRQHADIPLTFWDYGHHALVANIRTQRPHESVARQVFHGDGMLAFLPLSDPHLCSIVWSLPPERAQSLLEAPAATFNSQLAAEFDMRLGLCELESVRQSFPLTARYARSFAAHRLVLMGDAAHTIHPLAGQGVNLGFMDVAELIAELKRLQTQGKDIGHYLYLRRYERRRKHSAAVMLASMQGFRDLFAGSHPVKKVLRDVGLKLADTLPGIKPTLVRQAMGFHDMPEWLEEQR</sequence>
<evidence type="ECO:0000256" key="4">
    <source>
        <dbReference type="ARBA" id="ARBA00005349"/>
    </source>
</evidence>
<dbReference type="FunFam" id="3.50.50.60:FF:000048">
    <property type="entry name" value="2-octaprenyl-3-methyl-6-methoxy-1,4-benzoquinol hydroxylase"/>
    <property type="match status" value="1"/>
</dbReference>
<feature type="domain" description="FAD-binding" evidence="11">
    <location>
        <begin position="4"/>
        <end position="343"/>
    </location>
</feature>
<evidence type="ECO:0000256" key="10">
    <source>
        <dbReference type="ARBA" id="ARBA00023033"/>
    </source>
</evidence>
<dbReference type="AlphaFoldDB" id="A0A1H4F2G4"/>
<evidence type="ECO:0000256" key="9">
    <source>
        <dbReference type="ARBA" id="ARBA00023002"/>
    </source>
</evidence>
<proteinExistence type="inferred from homology"/>
<evidence type="ECO:0000313" key="13">
    <source>
        <dbReference type="Proteomes" id="UP000187280"/>
    </source>
</evidence>
<dbReference type="InterPro" id="IPR010971">
    <property type="entry name" value="UbiH/COQ6"/>
</dbReference>
<dbReference type="UniPathway" id="UPA00232"/>
<keyword evidence="6" id="KW-0285">Flavoprotein</keyword>
<dbReference type="InterPro" id="IPR018168">
    <property type="entry name" value="Ubi_Hdrlase_CS"/>
</dbReference>
<keyword evidence="8" id="KW-0274">FAD</keyword>
<dbReference type="RefSeq" id="WP_074729160.1">
    <property type="nucleotide sequence ID" value="NZ_FNQS01000011.1"/>
</dbReference>
<dbReference type="InterPro" id="IPR036188">
    <property type="entry name" value="FAD/NAD-bd_sf"/>
</dbReference>
<keyword evidence="13" id="KW-1185">Reference proteome</keyword>
<dbReference type="GO" id="GO:0019168">
    <property type="term" value="F:2-polyprenylphenol 6-hydroxylase activity"/>
    <property type="evidence" value="ECO:0007669"/>
    <property type="project" value="TreeGrafter"/>
</dbReference>
<dbReference type="GO" id="GO:0110142">
    <property type="term" value="C:ubiquinone biosynthesis complex"/>
    <property type="evidence" value="ECO:0007669"/>
    <property type="project" value="UniProtKB-ARBA"/>
</dbReference>
<comment type="cofactor">
    <cofactor evidence="1">
        <name>FAD</name>
        <dbReference type="ChEBI" id="CHEBI:57692"/>
    </cofactor>
</comment>
<comment type="similarity">
    <text evidence="4">Belongs to the UbiH/COQ6 family.</text>
</comment>
<evidence type="ECO:0000256" key="2">
    <source>
        <dbReference type="ARBA" id="ARBA00004496"/>
    </source>
</evidence>
<dbReference type="SUPFAM" id="SSF51905">
    <property type="entry name" value="FAD/NAD(P)-binding domain"/>
    <property type="match status" value="1"/>
</dbReference>
<protein>
    <submittedName>
        <fullName evidence="12">2-octaprenylphenol hydroxylase</fullName>
    </submittedName>
</protein>
<dbReference type="NCBIfam" id="TIGR01988">
    <property type="entry name" value="Ubi-OHases"/>
    <property type="match status" value="1"/>
</dbReference>
<dbReference type="InterPro" id="IPR002938">
    <property type="entry name" value="FAD-bd"/>
</dbReference>
<dbReference type="GeneID" id="97765740"/>
<dbReference type="Gene3D" id="3.50.50.60">
    <property type="entry name" value="FAD/NAD(P)-binding domain"/>
    <property type="match status" value="2"/>
</dbReference>
<dbReference type="InterPro" id="IPR051205">
    <property type="entry name" value="UbiH/COQ6_monooxygenase"/>
</dbReference>
<dbReference type="FunFam" id="3.50.50.60:FF:000062">
    <property type="entry name" value="FAD-dependent 2-octaprenylphenol hydroxylase"/>
    <property type="match status" value="1"/>
</dbReference>
<evidence type="ECO:0000259" key="11">
    <source>
        <dbReference type="Pfam" id="PF01494"/>
    </source>
</evidence>
<dbReference type="GO" id="GO:0005737">
    <property type="term" value="C:cytoplasm"/>
    <property type="evidence" value="ECO:0007669"/>
    <property type="project" value="UniProtKB-SubCell"/>
</dbReference>
<gene>
    <name evidence="12" type="ORF">SAMN02982996_02898</name>
</gene>
<dbReference type="PANTHER" id="PTHR43876">
    <property type="entry name" value="UBIQUINONE BIOSYNTHESIS MONOOXYGENASE COQ6, MITOCHONDRIAL"/>
    <property type="match status" value="1"/>
</dbReference>
<keyword evidence="10" id="KW-0503">Monooxygenase</keyword>
<keyword evidence="5" id="KW-0963">Cytoplasm</keyword>
<dbReference type="Proteomes" id="UP000187280">
    <property type="component" value="Unassembled WGS sequence"/>
</dbReference>
<dbReference type="STRING" id="71657.SAMN02982996_02898"/>
<dbReference type="eggNOG" id="COG0654">
    <property type="taxonomic scope" value="Bacteria"/>
</dbReference>
<reference evidence="12 13" key="1">
    <citation type="submission" date="2016-10" db="EMBL/GenBank/DDBJ databases">
        <authorList>
            <person name="de Groot N.N."/>
        </authorList>
    </citation>
    <scope>NUCLEOTIDE SEQUENCE [LARGE SCALE GENOMIC DNA]</scope>
    <source>
        <strain evidence="12 13">ATCC 29281</strain>
    </source>
</reference>
<evidence type="ECO:0000256" key="3">
    <source>
        <dbReference type="ARBA" id="ARBA00004749"/>
    </source>
</evidence>
<evidence type="ECO:0000256" key="6">
    <source>
        <dbReference type="ARBA" id="ARBA00022630"/>
    </source>
</evidence>
<keyword evidence="7" id="KW-0831">Ubiquinone biosynthesis</keyword>
<name>A0A1H4F2G4_9GAMM</name>
<evidence type="ECO:0000256" key="1">
    <source>
        <dbReference type="ARBA" id="ARBA00001974"/>
    </source>
</evidence>
<accession>A0A1H4F2G4</accession>
<dbReference type="PANTHER" id="PTHR43876:SF7">
    <property type="entry name" value="UBIQUINONE BIOSYNTHESIS MONOOXYGENASE COQ6, MITOCHONDRIAL"/>
    <property type="match status" value="1"/>
</dbReference>
<dbReference type="NCBIfam" id="NF005949">
    <property type="entry name" value="PRK08013.1"/>
    <property type="match status" value="1"/>
</dbReference>